<dbReference type="GO" id="GO:0003676">
    <property type="term" value="F:nucleic acid binding"/>
    <property type="evidence" value="ECO:0007669"/>
    <property type="project" value="InterPro"/>
</dbReference>
<evidence type="ECO:0000313" key="2">
    <source>
        <dbReference type="EMBL" id="TKR61701.1"/>
    </source>
</evidence>
<dbReference type="SUPFAM" id="SSF53098">
    <property type="entry name" value="Ribonuclease H-like"/>
    <property type="match status" value="1"/>
</dbReference>
<dbReference type="Proteomes" id="UP000298663">
    <property type="component" value="Unassembled WGS sequence"/>
</dbReference>
<keyword evidence="3" id="KW-1185">Reference proteome</keyword>
<gene>
    <name evidence="2" type="ORF">L596_028781</name>
</gene>
<dbReference type="InterPro" id="IPR036397">
    <property type="entry name" value="RNaseH_sf"/>
</dbReference>
<dbReference type="Gene3D" id="3.30.420.10">
    <property type="entry name" value="Ribonuclease H-like superfamily/Ribonuclease H"/>
    <property type="match status" value="1"/>
</dbReference>
<sequence>MSSKKDEIREFLQTHNVPFETTDTKRMLIDIVKNFVEDREEQFRRRAIDDLCRENGMKLIRLPPYHASFNPIEFVWGWVKSEVRKIVNVTDSIHEIKARTLEIMDRLPRRHIEAFFRHVTNVENELDAFDNCHIDLNSIIDDDNQE</sequence>
<accession>A0A4U5LZC2</accession>
<name>A0A4U5LZC2_STECR</name>
<reference evidence="2 3" key="2">
    <citation type="journal article" date="2019" name="G3 (Bethesda)">
        <title>Hybrid Assembly of the Genome of the Entomopathogenic Nematode Steinernema carpocapsae Identifies the X-Chromosome.</title>
        <authorList>
            <person name="Serra L."/>
            <person name="Macchietto M."/>
            <person name="Macias-Munoz A."/>
            <person name="McGill C.J."/>
            <person name="Rodriguez I.M."/>
            <person name="Rodriguez B."/>
            <person name="Murad R."/>
            <person name="Mortazavi A."/>
        </authorList>
    </citation>
    <scope>NUCLEOTIDE SEQUENCE [LARGE SCALE GENOMIC DNA]</scope>
    <source>
        <strain evidence="2 3">ALL</strain>
    </source>
</reference>
<evidence type="ECO:0000259" key="1">
    <source>
        <dbReference type="Pfam" id="PF13358"/>
    </source>
</evidence>
<protein>
    <recommendedName>
        <fullName evidence="1">Tc1-like transposase DDE domain-containing protein</fullName>
    </recommendedName>
</protein>
<proteinExistence type="predicted"/>
<dbReference type="EMBL" id="AZBU02000011">
    <property type="protein sequence ID" value="TKR61701.1"/>
    <property type="molecule type" value="Genomic_DNA"/>
</dbReference>
<dbReference type="AlphaFoldDB" id="A0A4U5LZC2"/>
<dbReference type="InterPro" id="IPR012337">
    <property type="entry name" value="RNaseH-like_sf"/>
</dbReference>
<comment type="caution">
    <text evidence="2">The sequence shown here is derived from an EMBL/GenBank/DDBJ whole genome shotgun (WGS) entry which is preliminary data.</text>
</comment>
<reference evidence="2 3" key="1">
    <citation type="journal article" date="2015" name="Genome Biol.">
        <title>Comparative genomics of Steinernema reveals deeply conserved gene regulatory networks.</title>
        <authorList>
            <person name="Dillman A.R."/>
            <person name="Macchietto M."/>
            <person name="Porter C.F."/>
            <person name="Rogers A."/>
            <person name="Williams B."/>
            <person name="Antoshechkin I."/>
            <person name="Lee M.M."/>
            <person name="Goodwin Z."/>
            <person name="Lu X."/>
            <person name="Lewis E.E."/>
            <person name="Goodrich-Blair H."/>
            <person name="Stock S.P."/>
            <person name="Adams B.J."/>
            <person name="Sternberg P.W."/>
            <person name="Mortazavi A."/>
        </authorList>
    </citation>
    <scope>NUCLEOTIDE SEQUENCE [LARGE SCALE GENOMIC DNA]</scope>
    <source>
        <strain evidence="2 3">ALL</strain>
    </source>
</reference>
<dbReference type="InterPro" id="IPR038717">
    <property type="entry name" value="Tc1-like_DDE_dom"/>
</dbReference>
<organism evidence="2 3">
    <name type="scientific">Steinernema carpocapsae</name>
    <name type="common">Entomopathogenic nematode</name>
    <dbReference type="NCBI Taxonomy" id="34508"/>
    <lineage>
        <taxon>Eukaryota</taxon>
        <taxon>Metazoa</taxon>
        <taxon>Ecdysozoa</taxon>
        <taxon>Nematoda</taxon>
        <taxon>Chromadorea</taxon>
        <taxon>Rhabditida</taxon>
        <taxon>Tylenchina</taxon>
        <taxon>Panagrolaimomorpha</taxon>
        <taxon>Strongyloidoidea</taxon>
        <taxon>Steinernematidae</taxon>
        <taxon>Steinernema</taxon>
    </lineage>
</organism>
<dbReference type="PANTHER" id="PTHR33939:SF1">
    <property type="entry name" value="DUF4371 DOMAIN-CONTAINING PROTEIN"/>
    <property type="match status" value="1"/>
</dbReference>
<dbReference type="PANTHER" id="PTHR33939">
    <property type="entry name" value="PROTEIN CBG22215"/>
    <property type="match status" value="1"/>
</dbReference>
<feature type="domain" description="Tc1-like transposase DDE" evidence="1">
    <location>
        <begin position="6"/>
        <end position="85"/>
    </location>
</feature>
<evidence type="ECO:0000313" key="3">
    <source>
        <dbReference type="Proteomes" id="UP000298663"/>
    </source>
</evidence>
<dbReference type="OrthoDB" id="5869578at2759"/>
<dbReference type="Pfam" id="PF13358">
    <property type="entry name" value="DDE_3"/>
    <property type="match status" value="1"/>
</dbReference>